<dbReference type="AlphaFoldDB" id="A0AAW3JRL3"/>
<dbReference type="RefSeq" id="WP_022014916.1">
    <property type="nucleotide sequence ID" value="NZ_DBGBRS010000042.1"/>
</dbReference>
<keyword evidence="1 3" id="KW-0413">Isomerase</keyword>
<protein>
    <submittedName>
        <fullName evidence="3">Peptidylprolyl isomerase</fullName>
    </submittedName>
</protein>
<evidence type="ECO:0000313" key="4">
    <source>
        <dbReference type="Proteomes" id="UP000050833"/>
    </source>
</evidence>
<dbReference type="Pfam" id="PF00639">
    <property type="entry name" value="Rotamase"/>
    <property type="match status" value="1"/>
</dbReference>
<dbReference type="SUPFAM" id="SSF54534">
    <property type="entry name" value="FKBP-like"/>
    <property type="match status" value="1"/>
</dbReference>
<dbReference type="PANTHER" id="PTHR47245">
    <property type="entry name" value="PEPTIDYLPROLYL ISOMERASE"/>
    <property type="match status" value="1"/>
</dbReference>
<name>A0AAW3JRL3_9FIRM</name>
<evidence type="ECO:0000256" key="1">
    <source>
        <dbReference type="PROSITE-ProRule" id="PRU00278"/>
    </source>
</evidence>
<dbReference type="InterPro" id="IPR050245">
    <property type="entry name" value="PrsA_foldase"/>
</dbReference>
<gene>
    <name evidence="3" type="ORF">APZ18_10605</name>
</gene>
<keyword evidence="1" id="KW-0697">Rotamase</keyword>
<dbReference type="Proteomes" id="UP000050833">
    <property type="component" value="Unassembled WGS sequence"/>
</dbReference>
<keyword evidence="4" id="KW-1185">Reference proteome</keyword>
<comment type="caution">
    <text evidence="3">The sequence shown here is derived from an EMBL/GenBank/DDBJ whole genome shotgun (WGS) entry which is preliminary data.</text>
</comment>
<feature type="domain" description="PpiC" evidence="2">
    <location>
        <begin position="112"/>
        <end position="202"/>
    </location>
</feature>
<dbReference type="InterPro" id="IPR000297">
    <property type="entry name" value="PPIase_PpiC"/>
</dbReference>
<dbReference type="Gene3D" id="3.10.50.40">
    <property type="match status" value="1"/>
</dbReference>
<evidence type="ECO:0000313" key="3">
    <source>
        <dbReference type="EMBL" id="KQC85144.1"/>
    </source>
</evidence>
<sequence length="244" mass="27784">MSETNTKIGNYTITDVDIDTFISGMPQEQQMYRSMPEFRKQCEERLEEICLFAMYGEEEKKDETEMFKTSMVMAKRDILSQIAMADLLKDISVTDAEAKEYFLGHSKEFASKASATAKHVLVDNEDKANQIKEEIESGAKSFEDAAKEYSTCPSAQKGGSLGTFGRGQMVKEFENAVFDGELNKVIGPVKTQFGYHLIWVDDKNEGEVPEYDSIAEQVKGYLVNKKQQETYQSKLKELREKYCK</sequence>
<accession>A0AAW3JRL3</accession>
<proteinExistence type="predicted"/>
<organism evidence="3 4">
    <name type="scientific">Butyribacter intestini</name>
    <dbReference type="NCBI Taxonomy" id="1703332"/>
    <lineage>
        <taxon>Bacteria</taxon>
        <taxon>Bacillati</taxon>
        <taxon>Bacillota</taxon>
        <taxon>Clostridia</taxon>
        <taxon>Lachnospirales</taxon>
        <taxon>Lachnospiraceae</taxon>
        <taxon>Butyribacter</taxon>
    </lineage>
</organism>
<dbReference type="SUPFAM" id="SSF109998">
    <property type="entry name" value="Triger factor/SurA peptide-binding domain-like"/>
    <property type="match status" value="1"/>
</dbReference>
<dbReference type="EMBL" id="LLKB01000005">
    <property type="protein sequence ID" value="KQC85144.1"/>
    <property type="molecule type" value="Genomic_DNA"/>
</dbReference>
<reference evidence="3 4" key="1">
    <citation type="submission" date="2015-10" db="EMBL/GenBank/DDBJ databases">
        <title>Butyribacter intestini gen. nov., sp. nov., a butyric acid-producing bacterium of the family Lachnospiraceae isolated from the human faeces.</title>
        <authorList>
            <person name="Zou Y."/>
            <person name="Xue W."/>
            <person name="Luo G."/>
            <person name="Lv M."/>
        </authorList>
    </citation>
    <scope>NUCLEOTIDE SEQUENCE [LARGE SCALE GENOMIC DNA]</scope>
    <source>
        <strain evidence="3 4">TF01-11</strain>
    </source>
</reference>
<dbReference type="PROSITE" id="PS50198">
    <property type="entry name" value="PPIC_PPIASE_2"/>
    <property type="match status" value="1"/>
</dbReference>
<dbReference type="InterPro" id="IPR027304">
    <property type="entry name" value="Trigger_fact/SurA_dom_sf"/>
</dbReference>
<dbReference type="InterPro" id="IPR046357">
    <property type="entry name" value="PPIase_dom_sf"/>
</dbReference>
<dbReference type="GO" id="GO:0003755">
    <property type="term" value="F:peptidyl-prolyl cis-trans isomerase activity"/>
    <property type="evidence" value="ECO:0007669"/>
    <property type="project" value="UniProtKB-KW"/>
</dbReference>
<dbReference type="PROSITE" id="PS01096">
    <property type="entry name" value="PPIC_PPIASE_1"/>
    <property type="match status" value="1"/>
</dbReference>
<dbReference type="InterPro" id="IPR023058">
    <property type="entry name" value="PPIase_PpiC_CS"/>
</dbReference>
<evidence type="ECO:0000259" key="2">
    <source>
        <dbReference type="PROSITE" id="PS50198"/>
    </source>
</evidence>
<dbReference type="PANTHER" id="PTHR47245:SF2">
    <property type="entry name" value="PEPTIDYL-PROLYL CIS-TRANS ISOMERASE HP_0175-RELATED"/>
    <property type="match status" value="1"/>
</dbReference>